<comment type="caution">
    <text evidence="1">The sequence shown here is derived from an EMBL/GenBank/DDBJ whole genome shotgun (WGS) entry which is preliminary data.</text>
</comment>
<dbReference type="Proteomes" id="UP001606134">
    <property type="component" value="Unassembled WGS sequence"/>
</dbReference>
<keyword evidence="2" id="KW-1185">Reference proteome</keyword>
<reference evidence="1 2" key="1">
    <citation type="submission" date="2024-08" db="EMBL/GenBank/DDBJ databases">
        <authorList>
            <person name="Lu H."/>
        </authorList>
    </citation>
    <scope>NUCLEOTIDE SEQUENCE [LARGE SCALE GENOMIC DNA]</scope>
    <source>
        <strain evidence="1 2">BYS78W</strain>
    </source>
</reference>
<proteinExistence type="predicted"/>
<organism evidence="1 2">
    <name type="scientific">Pelomonas candidula</name>
    <dbReference type="NCBI Taxonomy" id="3299025"/>
    <lineage>
        <taxon>Bacteria</taxon>
        <taxon>Pseudomonadati</taxon>
        <taxon>Pseudomonadota</taxon>
        <taxon>Betaproteobacteria</taxon>
        <taxon>Burkholderiales</taxon>
        <taxon>Sphaerotilaceae</taxon>
        <taxon>Roseateles</taxon>
    </lineage>
</organism>
<protein>
    <submittedName>
        <fullName evidence="1">Type II secretion system protein</fullName>
    </submittedName>
</protein>
<gene>
    <name evidence="1" type="ORF">ACG04R_23350</name>
</gene>
<evidence type="ECO:0000313" key="1">
    <source>
        <dbReference type="EMBL" id="MFG6489632.1"/>
    </source>
</evidence>
<name>A0ABW7HI81_9BURK</name>
<sequence length="138" mass="15313">MKQQSGFTYMGVLLAIALLGIGLVAASEVWVKAARQQRMEQLDWVGQQYVQAIGSYYEASPGRTKVFPTSLQDLIEDRRFSFARRHLRSLYANPFTGTAEWELIRAPGGGIRGVRVVVEIAEGSASAAREFAYVPTTR</sequence>
<dbReference type="EMBL" id="JBIGIC010000014">
    <property type="protein sequence ID" value="MFG6489632.1"/>
    <property type="molecule type" value="Genomic_DNA"/>
</dbReference>
<dbReference type="RefSeq" id="WP_394416027.1">
    <property type="nucleotide sequence ID" value="NZ_JBIGIC010000014.1"/>
</dbReference>
<evidence type="ECO:0000313" key="2">
    <source>
        <dbReference type="Proteomes" id="UP001606134"/>
    </source>
</evidence>
<accession>A0ABW7HI81</accession>